<sequence>MQRYFLEQPLALEQAVELTGETAHHMLKVMRMQVGTQVELVSDDEQAFVAEIMVADVTNKMVQLTVRTALTTTVELPVATTIVCGLSKGDKTDWIVQKGTQLGAHRFIFCNSQFSIAKWDAKKQTKKLQRLQKIAQEAAEQAHRTYVPTIEWRASLTSIATEAATVKLVAYEESAKAGETAQLVKNLQTLTAGQSLLCVFGPEGGLAPAEVAQLQAANFQLVGLGPRILRAETAPLYLLSALSYVTELATL</sequence>
<comment type="function">
    <text evidence="10 12">Specifically methylates the N3 position of the uracil ring of uridine 1498 (m3U1498) in 16S rRNA. Acts on the fully assembled 30S ribosomal subunit.</text>
</comment>
<dbReference type="InterPro" id="IPR046886">
    <property type="entry name" value="RsmE_MTase_dom"/>
</dbReference>
<dbReference type="InterPro" id="IPR006700">
    <property type="entry name" value="RsmE"/>
</dbReference>
<comment type="catalytic activity">
    <reaction evidence="11 12">
        <text>uridine(1498) in 16S rRNA + S-adenosyl-L-methionine = N(3)-methyluridine(1498) in 16S rRNA + S-adenosyl-L-homocysteine + H(+)</text>
        <dbReference type="Rhea" id="RHEA:42920"/>
        <dbReference type="Rhea" id="RHEA-COMP:10283"/>
        <dbReference type="Rhea" id="RHEA-COMP:10284"/>
        <dbReference type="ChEBI" id="CHEBI:15378"/>
        <dbReference type="ChEBI" id="CHEBI:57856"/>
        <dbReference type="ChEBI" id="CHEBI:59789"/>
        <dbReference type="ChEBI" id="CHEBI:65315"/>
        <dbReference type="ChEBI" id="CHEBI:74502"/>
        <dbReference type="EC" id="2.1.1.193"/>
    </reaction>
</comment>
<dbReference type="NCBIfam" id="NF008691">
    <property type="entry name" value="PRK11713.1-4"/>
    <property type="match status" value="1"/>
</dbReference>
<dbReference type="Gene3D" id="2.40.240.20">
    <property type="entry name" value="Hypothetical PUA domain-like, domain 1"/>
    <property type="match status" value="1"/>
</dbReference>
<proteinExistence type="inferred from homology"/>
<feature type="domain" description="Ribosomal RNA small subunit methyltransferase E PUA-like" evidence="14">
    <location>
        <begin position="18"/>
        <end position="52"/>
    </location>
</feature>
<dbReference type="Pfam" id="PF20260">
    <property type="entry name" value="PUA_4"/>
    <property type="match status" value="1"/>
</dbReference>
<dbReference type="RefSeq" id="WP_025082527.1">
    <property type="nucleotide sequence ID" value="NZ_AZEX01000018.1"/>
</dbReference>
<comment type="similarity">
    <text evidence="2 12">Belongs to the RNA methyltransferase RsmE family.</text>
</comment>
<dbReference type="PANTHER" id="PTHR30027:SF3">
    <property type="entry name" value="16S RRNA (URACIL(1498)-N(3))-METHYLTRANSFERASE"/>
    <property type="match status" value="1"/>
</dbReference>
<keyword evidence="7 12" id="KW-0489">Methyltransferase</keyword>
<dbReference type="NCBIfam" id="TIGR00046">
    <property type="entry name" value="RsmE family RNA methyltransferase"/>
    <property type="match status" value="1"/>
</dbReference>
<dbReference type="EC" id="2.1.1.193" evidence="3 12"/>
<organism evidence="15 16">
    <name type="scientific">Latilactobacillus fuchuensis DSM 14340 = JCM 11249</name>
    <dbReference type="NCBI Taxonomy" id="1423747"/>
    <lineage>
        <taxon>Bacteria</taxon>
        <taxon>Bacillati</taxon>
        <taxon>Bacillota</taxon>
        <taxon>Bacilli</taxon>
        <taxon>Lactobacillales</taxon>
        <taxon>Lactobacillaceae</taxon>
        <taxon>Latilactobacillus</taxon>
    </lineage>
</organism>
<evidence type="ECO:0000256" key="12">
    <source>
        <dbReference type="PIRNR" id="PIRNR015601"/>
    </source>
</evidence>
<evidence type="ECO:0000256" key="9">
    <source>
        <dbReference type="ARBA" id="ARBA00022691"/>
    </source>
</evidence>
<protein>
    <recommendedName>
        <fullName evidence="4 12">Ribosomal RNA small subunit methyltransferase E</fullName>
        <ecNumber evidence="3 12">2.1.1.193</ecNumber>
    </recommendedName>
</protein>
<dbReference type="PATRIC" id="fig|1423747.3.peg.683"/>
<dbReference type="Gene3D" id="3.40.1280.10">
    <property type="match status" value="1"/>
</dbReference>
<evidence type="ECO:0000256" key="4">
    <source>
        <dbReference type="ARBA" id="ARBA00013673"/>
    </source>
</evidence>
<dbReference type="InterPro" id="IPR015947">
    <property type="entry name" value="PUA-like_sf"/>
</dbReference>
<dbReference type="PIRSF" id="PIRSF015601">
    <property type="entry name" value="MTase_slr0722"/>
    <property type="match status" value="1"/>
</dbReference>
<dbReference type="EMBL" id="AZEX01000018">
    <property type="protein sequence ID" value="KRL61451.1"/>
    <property type="molecule type" value="Genomic_DNA"/>
</dbReference>
<dbReference type="AlphaFoldDB" id="A0A0R1S7H2"/>
<evidence type="ECO:0000256" key="11">
    <source>
        <dbReference type="ARBA" id="ARBA00047944"/>
    </source>
</evidence>
<evidence type="ECO:0000256" key="5">
    <source>
        <dbReference type="ARBA" id="ARBA00022490"/>
    </source>
</evidence>
<dbReference type="SUPFAM" id="SSF75217">
    <property type="entry name" value="alpha/beta knot"/>
    <property type="match status" value="1"/>
</dbReference>
<name>A0A0R1S7H2_9LACO</name>
<gene>
    <name evidence="15" type="ORF">FC69_GL000668</name>
</gene>
<dbReference type="STRING" id="1423747.FC69_GL000668"/>
<keyword evidence="8 12" id="KW-0808">Transferase</keyword>
<dbReference type="InterPro" id="IPR029028">
    <property type="entry name" value="Alpha/beta_knot_MTases"/>
</dbReference>
<dbReference type="SUPFAM" id="SSF88697">
    <property type="entry name" value="PUA domain-like"/>
    <property type="match status" value="1"/>
</dbReference>
<dbReference type="Proteomes" id="UP000051264">
    <property type="component" value="Unassembled WGS sequence"/>
</dbReference>
<evidence type="ECO:0000256" key="1">
    <source>
        <dbReference type="ARBA" id="ARBA00004496"/>
    </source>
</evidence>
<dbReference type="OrthoDB" id="9815641at2"/>
<feature type="domain" description="Ribosomal RNA small subunit methyltransferase E methyltransferase" evidence="13">
    <location>
        <begin position="75"/>
        <end position="242"/>
    </location>
</feature>
<comment type="subcellular location">
    <subcellularLocation>
        <location evidence="1 12">Cytoplasm</location>
    </subcellularLocation>
</comment>
<evidence type="ECO:0000256" key="8">
    <source>
        <dbReference type="ARBA" id="ARBA00022679"/>
    </source>
</evidence>
<evidence type="ECO:0000256" key="2">
    <source>
        <dbReference type="ARBA" id="ARBA00005528"/>
    </source>
</evidence>
<dbReference type="GO" id="GO:0070475">
    <property type="term" value="P:rRNA base methylation"/>
    <property type="evidence" value="ECO:0007669"/>
    <property type="project" value="TreeGrafter"/>
</dbReference>
<evidence type="ECO:0000313" key="16">
    <source>
        <dbReference type="Proteomes" id="UP000051264"/>
    </source>
</evidence>
<accession>A0A0R1S7H2</accession>
<reference evidence="15 16" key="1">
    <citation type="journal article" date="2015" name="Genome Announc.">
        <title>Expanding the biotechnology potential of lactobacilli through comparative genomics of 213 strains and associated genera.</title>
        <authorList>
            <person name="Sun Z."/>
            <person name="Harris H.M."/>
            <person name="McCann A."/>
            <person name="Guo C."/>
            <person name="Argimon S."/>
            <person name="Zhang W."/>
            <person name="Yang X."/>
            <person name="Jeffery I.B."/>
            <person name="Cooney J.C."/>
            <person name="Kagawa T.F."/>
            <person name="Liu W."/>
            <person name="Song Y."/>
            <person name="Salvetti E."/>
            <person name="Wrobel A."/>
            <person name="Rasinkangas P."/>
            <person name="Parkhill J."/>
            <person name="Rea M.C."/>
            <person name="O'Sullivan O."/>
            <person name="Ritari J."/>
            <person name="Douillard F.P."/>
            <person name="Paul Ross R."/>
            <person name="Yang R."/>
            <person name="Briner A.E."/>
            <person name="Felis G.E."/>
            <person name="de Vos W.M."/>
            <person name="Barrangou R."/>
            <person name="Klaenhammer T.R."/>
            <person name="Caufield P.W."/>
            <person name="Cui Y."/>
            <person name="Zhang H."/>
            <person name="O'Toole P.W."/>
        </authorList>
    </citation>
    <scope>NUCLEOTIDE SEQUENCE [LARGE SCALE GENOMIC DNA]</scope>
    <source>
        <strain evidence="15 16">DSM 14340</strain>
    </source>
</reference>
<keyword evidence="5 12" id="KW-0963">Cytoplasm</keyword>
<evidence type="ECO:0000256" key="3">
    <source>
        <dbReference type="ARBA" id="ARBA00012328"/>
    </source>
</evidence>
<keyword evidence="6 12" id="KW-0698">rRNA processing</keyword>
<evidence type="ECO:0000256" key="10">
    <source>
        <dbReference type="ARBA" id="ARBA00025699"/>
    </source>
</evidence>
<evidence type="ECO:0000259" key="13">
    <source>
        <dbReference type="Pfam" id="PF04452"/>
    </source>
</evidence>
<evidence type="ECO:0000259" key="14">
    <source>
        <dbReference type="Pfam" id="PF20260"/>
    </source>
</evidence>
<keyword evidence="9 12" id="KW-0949">S-adenosyl-L-methionine</keyword>
<dbReference type="PANTHER" id="PTHR30027">
    <property type="entry name" value="RIBOSOMAL RNA SMALL SUBUNIT METHYLTRANSFERASE E"/>
    <property type="match status" value="1"/>
</dbReference>
<dbReference type="eggNOG" id="COG1385">
    <property type="taxonomic scope" value="Bacteria"/>
</dbReference>
<comment type="caution">
    <text evidence="15">The sequence shown here is derived from an EMBL/GenBank/DDBJ whole genome shotgun (WGS) entry which is preliminary data.</text>
</comment>
<dbReference type="GO" id="GO:0005737">
    <property type="term" value="C:cytoplasm"/>
    <property type="evidence" value="ECO:0007669"/>
    <property type="project" value="UniProtKB-SubCell"/>
</dbReference>
<dbReference type="Pfam" id="PF04452">
    <property type="entry name" value="Methyltrans_RNA"/>
    <property type="match status" value="1"/>
</dbReference>
<evidence type="ECO:0000313" key="15">
    <source>
        <dbReference type="EMBL" id="KRL61451.1"/>
    </source>
</evidence>
<dbReference type="InterPro" id="IPR046887">
    <property type="entry name" value="RsmE_PUA-like"/>
</dbReference>
<evidence type="ECO:0000256" key="6">
    <source>
        <dbReference type="ARBA" id="ARBA00022552"/>
    </source>
</evidence>
<evidence type="ECO:0000256" key="7">
    <source>
        <dbReference type="ARBA" id="ARBA00022603"/>
    </source>
</evidence>
<dbReference type="CDD" id="cd18084">
    <property type="entry name" value="RsmE-like"/>
    <property type="match status" value="1"/>
</dbReference>
<dbReference type="GO" id="GO:0070042">
    <property type="term" value="F:rRNA (uridine-N3-)-methyltransferase activity"/>
    <property type="evidence" value="ECO:0007669"/>
    <property type="project" value="TreeGrafter"/>
</dbReference>
<dbReference type="InterPro" id="IPR029026">
    <property type="entry name" value="tRNA_m1G_MTases_N"/>
</dbReference>